<protein>
    <submittedName>
        <fullName evidence="3">Glycosyltransferase involved in cell wall biosynthesis</fullName>
    </submittedName>
</protein>
<reference evidence="3 4" key="1">
    <citation type="submission" date="2020-07" db="EMBL/GenBank/DDBJ databases">
        <title>Sequencing the genomes of 1000 actinobacteria strains.</title>
        <authorList>
            <person name="Klenk H.-P."/>
        </authorList>
    </citation>
    <scope>NUCLEOTIDE SEQUENCE [LARGE SCALE GENOMIC DNA]</scope>
    <source>
        <strain evidence="3 4">DSM 24662</strain>
    </source>
</reference>
<dbReference type="EMBL" id="JACCBV010000001">
    <property type="protein sequence ID" value="NYE18714.1"/>
    <property type="molecule type" value="Genomic_DNA"/>
</dbReference>
<dbReference type="InterPro" id="IPR029044">
    <property type="entry name" value="Nucleotide-diphossugar_trans"/>
</dbReference>
<gene>
    <name evidence="3" type="ORF">BJ991_000742</name>
</gene>
<dbReference type="PANTHER" id="PTHR43685">
    <property type="entry name" value="GLYCOSYLTRANSFERASE"/>
    <property type="match status" value="1"/>
</dbReference>
<dbReference type="Gene3D" id="3.90.550.10">
    <property type="entry name" value="Spore Coat Polysaccharide Biosynthesis Protein SpsA, Chain A"/>
    <property type="match status" value="1"/>
</dbReference>
<organism evidence="3 4">
    <name type="scientific">Microbacterium immunditiarum</name>
    <dbReference type="NCBI Taxonomy" id="337480"/>
    <lineage>
        <taxon>Bacteria</taxon>
        <taxon>Bacillati</taxon>
        <taxon>Actinomycetota</taxon>
        <taxon>Actinomycetes</taxon>
        <taxon>Micrococcales</taxon>
        <taxon>Microbacteriaceae</taxon>
        <taxon>Microbacterium</taxon>
    </lineage>
</organism>
<dbReference type="CDD" id="cd00761">
    <property type="entry name" value="Glyco_tranf_GTA_type"/>
    <property type="match status" value="1"/>
</dbReference>
<evidence type="ECO:0000313" key="4">
    <source>
        <dbReference type="Proteomes" id="UP000576969"/>
    </source>
</evidence>
<dbReference type="RefSeq" id="WP_179487555.1">
    <property type="nucleotide sequence ID" value="NZ_JACCBV010000001.1"/>
</dbReference>
<name>A0A7Y9KKE8_9MICO</name>
<dbReference type="GO" id="GO:0016740">
    <property type="term" value="F:transferase activity"/>
    <property type="evidence" value="ECO:0007669"/>
    <property type="project" value="UniProtKB-KW"/>
</dbReference>
<dbReference type="SUPFAM" id="SSF53448">
    <property type="entry name" value="Nucleotide-diphospho-sugar transferases"/>
    <property type="match status" value="1"/>
</dbReference>
<comment type="caution">
    <text evidence="3">The sequence shown here is derived from an EMBL/GenBank/DDBJ whole genome shotgun (WGS) entry which is preliminary data.</text>
</comment>
<dbReference type="AlphaFoldDB" id="A0A7Y9KKE8"/>
<evidence type="ECO:0000313" key="3">
    <source>
        <dbReference type="EMBL" id="NYE18714.1"/>
    </source>
</evidence>
<dbReference type="Proteomes" id="UP000576969">
    <property type="component" value="Unassembled WGS sequence"/>
</dbReference>
<feature type="domain" description="Glycosyltransferase 2-like" evidence="2">
    <location>
        <begin position="11"/>
        <end position="140"/>
    </location>
</feature>
<feature type="region of interest" description="Disordered" evidence="1">
    <location>
        <begin position="244"/>
        <end position="271"/>
    </location>
</feature>
<dbReference type="InterPro" id="IPR050834">
    <property type="entry name" value="Glycosyltransf_2"/>
</dbReference>
<sequence>MTSVDVAPHVSVIIAAYNAEETLDAQLDALERQTADFPFEVLVCDNGSTDGTAAVTHRRLERMPHLRLVDASATRGPGAARNAGARAARAPFLAFCDADDVVSDDWLALMHASLSEAPFVSGTSRRPELNSRPENPTYFDWSLYRMPFFPYLAGAGAGNMGIHKAVFDEVGGFDETLRTGEDLDLCWRVQLAGYPLIANSSAIVNVSNRAGLRATMRQGFGYGAGDKRLTYKFARVAEAYEARPPMPDVDEAAGGEASGSPAAGDADGGSQGMRDRIGALVARVLRKFRRRPRTSDFTEITLKIATALGFRFGRIDTSVPQVEPPEKLPG</sequence>
<dbReference type="InterPro" id="IPR001173">
    <property type="entry name" value="Glyco_trans_2-like"/>
</dbReference>
<dbReference type="PANTHER" id="PTHR43685:SF12">
    <property type="entry name" value="GLYCOSYL TRANSFERASE FAMILY 2"/>
    <property type="match status" value="1"/>
</dbReference>
<proteinExistence type="predicted"/>
<dbReference type="Pfam" id="PF00535">
    <property type="entry name" value="Glycos_transf_2"/>
    <property type="match status" value="1"/>
</dbReference>
<keyword evidence="3" id="KW-0808">Transferase</keyword>
<feature type="compositionally biased region" description="Low complexity" evidence="1">
    <location>
        <begin position="254"/>
        <end position="265"/>
    </location>
</feature>
<accession>A0A7Y9KKE8</accession>
<keyword evidence="4" id="KW-1185">Reference proteome</keyword>
<evidence type="ECO:0000259" key="2">
    <source>
        <dbReference type="Pfam" id="PF00535"/>
    </source>
</evidence>
<evidence type="ECO:0000256" key="1">
    <source>
        <dbReference type="SAM" id="MobiDB-lite"/>
    </source>
</evidence>